<feature type="compositionally biased region" description="Basic and acidic residues" evidence="4">
    <location>
        <begin position="102"/>
        <end position="113"/>
    </location>
</feature>
<reference evidence="6 7" key="1">
    <citation type="journal article" date="2018" name="Science">
        <title>The opium poppy genome and morphinan production.</title>
        <authorList>
            <person name="Guo L."/>
            <person name="Winzer T."/>
            <person name="Yang X."/>
            <person name="Li Y."/>
            <person name="Ning Z."/>
            <person name="He Z."/>
            <person name="Teodor R."/>
            <person name="Lu Y."/>
            <person name="Bowser T.A."/>
            <person name="Graham I.A."/>
            <person name="Ye K."/>
        </authorList>
    </citation>
    <scope>NUCLEOTIDE SEQUENCE [LARGE SCALE GENOMIC DNA]</scope>
    <source>
        <strain evidence="7">cv. HN1</strain>
        <tissue evidence="6">Leaves</tissue>
    </source>
</reference>
<organism evidence="6 7">
    <name type="scientific">Papaver somniferum</name>
    <name type="common">Opium poppy</name>
    <dbReference type="NCBI Taxonomy" id="3469"/>
    <lineage>
        <taxon>Eukaryota</taxon>
        <taxon>Viridiplantae</taxon>
        <taxon>Streptophyta</taxon>
        <taxon>Embryophyta</taxon>
        <taxon>Tracheophyta</taxon>
        <taxon>Spermatophyta</taxon>
        <taxon>Magnoliopsida</taxon>
        <taxon>Ranunculales</taxon>
        <taxon>Papaveraceae</taxon>
        <taxon>Papaveroideae</taxon>
        <taxon>Papaver</taxon>
    </lineage>
</organism>
<keyword evidence="3" id="KW-0539">Nucleus</keyword>
<dbReference type="STRING" id="3469.A0A4Y7L5C5"/>
<dbReference type="Pfam" id="PF08381">
    <property type="entry name" value="BRX"/>
    <property type="match status" value="1"/>
</dbReference>
<dbReference type="Gramene" id="RZC79832">
    <property type="protein sequence ID" value="RZC79832"/>
    <property type="gene ID" value="C5167_042409"/>
</dbReference>
<dbReference type="Proteomes" id="UP000316621">
    <property type="component" value="Chromosome 10"/>
</dbReference>
<sequence length="144" mass="15788">MAEKVPQESTENCGSPTLVPNKANLSNLILPEPESNGDSAHSPVQNGLKEQTDPAEWVVQDEPGVYITLSSLPGGGKDLRRVRFSRRRFSEKQAETWWAENRAKVHERHDIRSSARSVPVPSVLPPPPPPPPPPDNGTDDNVSD</sequence>
<evidence type="ECO:0000259" key="5">
    <source>
        <dbReference type="PROSITE" id="PS51514"/>
    </source>
</evidence>
<comment type="similarity">
    <text evidence="2">Belongs to the BRX family.</text>
</comment>
<dbReference type="GO" id="GO:0005634">
    <property type="term" value="C:nucleus"/>
    <property type="evidence" value="ECO:0007669"/>
    <property type="project" value="UniProtKB-SubCell"/>
</dbReference>
<feature type="compositionally biased region" description="Polar residues" evidence="4">
    <location>
        <begin position="36"/>
        <end position="49"/>
    </location>
</feature>
<keyword evidence="7" id="KW-1185">Reference proteome</keyword>
<feature type="compositionally biased region" description="Pro residues" evidence="4">
    <location>
        <begin position="122"/>
        <end position="135"/>
    </location>
</feature>
<feature type="domain" description="BRX" evidence="5">
    <location>
        <begin position="55"/>
        <end position="110"/>
    </location>
</feature>
<accession>A0A4Y7L5C5</accession>
<evidence type="ECO:0000256" key="1">
    <source>
        <dbReference type="ARBA" id="ARBA00004123"/>
    </source>
</evidence>
<dbReference type="PANTHER" id="PTHR46058:SF40">
    <property type="entry name" value="BRX DOMAIN-CONTAINING PROTEIN"/>
    <property type="match status" value="1"/>
</dbReference>
<proteinExistence type="inferred from homology"/>
<dbReference type="PROSITE" id="PS51514">
    <property type="entry name" value="BRX"/>
    <property type="match status" value="1"/>
</dbReference>
<dbReference type="OMA" id="WWVENRV"/>
<comment type="subcellular location">
    <subcellularLocation>
        <location evidence="1">Nucleus</location>
    </subcellularLocation>
</comment>
<gene>
    <name evidence="6" type="ORF">C5167_042409</name>
</gene>
<evidence type="ECO:0000256" key="2">
    <source>
        <dbReference type="ARBA" id="ARBA00009057"/>
    </source>
</evidence>
<feature type="region of interest" description="Disordered" evidence="4">
    <location>
        <begin position="102"/>
        <end position="144"/>
    </location>
</feature>
<dbReference type="EMBL" id="CM010724">
    <property type="protein sequence ID" value="RZC79832.1"/>
    <property type="molecule type" value="Genomic_DNA"/>
</dbReference>
<dbReference type="InterPro" id="IPR013591">
    <property type="entry name" value="Brevis_radix_dom"/>
</dbReference>
<evidence type="ECO:0000256" key="4">
    <source>
        <dbReference type="SAM" id="MobiDB-lite"/>
    </source>
</evidence>
<evidence type="ECO:0000256" key="3">
    <source>
        <dbReference type="ARBA" id="ARBA00023242"/>
    </source>
</evidence>
<dbReference type="AlphaFoldDB" id="A0A4Y7L5C5"/>
<evidence type="ECO:0000313" key="7">
    <source>
        <dbReference type="Proteomes" id="UP000316621"/>
    </source>
</evidence>
<dbReference type="PANTHER" id="PTHR46058">
    <property type="entry name" value="PROTEIN BREVIS RADIX-LIKE 1"/>
    <property type="match status" value="1"/>
</dbReference>
<dbReference type="InterPro" id="IPR044532">
    <property type="entry name" value="BRX-like"/>
</dbReference>
<evidence type="ECO:0000313" key="6">
    <source>
        <dbReference type="EMBL" id="RZC79832.1"/>
    </source>
</evidence>
<feature type="region of interest" description="Disordered" evidence="4">
    <location>
        <begin position="1"/>
        <end position="55"/>
    </location>
</feature>
<name>A0A4Y7L5C5_PAPSO</name>
<protein>
    <recommendedName>
        <fullName evidence="5">BRX domain-containing protein</fullName>
    </recommendedName>
</protein>